<evidence type="ECO:0000313" key="1">
    <source>
        <dbReference type="EMBL" id="CAH3195426.1"/>
    </source>
</evidence>
<feature type="non-terminal residue" evidence="1">
    <location>
        <position position="1"/>
    </location>
</feature>
<keyword evidence="2" id="KW-1185">Reference proteome</keyword>
<evidence type="ECO:0000313" key="2">
    <source>
        <dbReference type="Proteomes" id="UP001159427"/>
    </source>
</evidence>
<sequence length="106" mass="12033">LTNTYTLENCLWKCRNRKSDYAIRLEDLNIVKAEFGKEEKLHLKPYHFDPRSTLTNSSTLKEKLRQGLKQVCPDSVALQFLPSSSGSDIPKTSGAEYISCDANVEH</sequence>
<dbReference type="Proteomes" id="UP001159427">
    <property type="component" value="Unassembled WGS sequence"/>
</dbReference>
<proteinExistence type="predicted"/>
<comment type="caution">
    <text evidence="1">The sequence shown here is derived from an EMBL/GenBank/DDBJ whole genome shotgun (WGS) entry which is preliminary data.</text>
</comment>
<organism evidence="1 2">
    <name type="scientific">Porites evermanni</name>
    <dbReference type="NCBI Taxonomy" id="104178"/>
    <lineage>
        <taxon>Eukaryota</taxon>
        <taxon>Metazoa</taxon>
        <taxon>Cnidaria</taxon>
        <taxon>Anthozoa</taxon>
        <taxon>Hexacorallia</taxon>
        <taxon>Scleractinia</taxon>
        <taxon>Fungiina</taxon>
        <taxon>Poritidae</taxon>
        <taxon>Porites</taxon>
    </lineage>
</organism>
<accession>A0ABN8SX46</accession>
<protein>
    <submittedName>
        <fullName evidence="1">Uncharacterized protein</fullName>
    </submittedName>
</protein>
<dbReference type="EMBL" id="CALNXI010004266">
    <property type="protein sequence ID" value="CAH3195426.1"/>
    <property type="molecule type" value="Genomic_DNA"/>
</dbReference>
<name>A0ABN8SX46_9CNID</name>
<reference evidence="1 2" key="1">
    <citation type="submission" date="2022-05" db="EMBL/GenBank/DDBJ databases">
        <authorList>
            <consortium name="Genoscope - CEA"/>
            <person name="William W."/>
        </authorList>
    </citation>
    <scope>NUCLEOTIDE SEQUENCE [LARGE SCALE GENOMIC DNA]</scope>
</reference>
<gene>
    <name evidence="1" type="ORF">PEVE_00030212</name>
</gene>